<protein>
    <submittedName>
        <fullName evidence="2">Uncharacterized protein</fullName>
    </submittedName>
</protein>
<feature type="region of interest" description="Disordered" evidence="1">
    <location>
        <begin position="882"/>
        <end position="903"/>
    </location>
</feature>
<evidence type="ECO:0000256" key="1">
    <source>
        <dbReference type="SAM" id="MobiDB-lite"/>
    </source>
</evidence>
<feature type="compositionally biased region" description="Acidic residues" evidence="1">
    <location>
        <begin position="714"/>
        <end position="727"/>
    </location>
</feature>
<name>A0A182RXJ1_ANOFN</name>
<feature type="compositionally biased region" description="Basic and acidic residues" evidence="1">
    <location>
        <begin position="29"/>
        <end position="44"/>
    </location>
</feature>
<feature type="region of interest" description="Disordered" evidence="1">
    <location>
        <begin position="704"/>
        <end position="738"/>
    </location>
</feature>
<dbReference type="VEuPathDB" id="VectorBase:AFUN011009"/>
<evidence type="ECO:0000313" key="2">
    <source>
        <dbReference type="EnsemblMetazoa" id="AFUN011009-PA"/>
    </source>
</evidence>
<accession>A0A182RXJ1</accession>
<sequence length="903" mass="101632">MQSTAKNANSKKAQNNKRKRNQLTANGFQEKRADNTVSDDEQKREAKKLKSKQCINSVIEPLIQHQVGRPSVKFRNRNHHYAILQLPMQPNVIDKDSLLSHFQTKSPFTAAHSMPLHTTPGLGPSTPDLMVRTLHTKHTYQQDLARLENKYKNNSGPIESDGGMHVQHTVALVYAALLDRDPDPYMQLSTGYDYHYTGGTLVAIQNNSNGSDGCIATIFKAIGASLENMEVLQIGVSAQDDFHCDGDLKVREAEICPVGAIGPILEIVPNEDGTVVLVRKRNVIIVLREVNVSQDVKEWRAVQKIFSTNPFASICFVTRPSAPCETLTLCTTDYEQELQLWIVSDDEASCEDMVKLPSATSAAGTRLTHHSSDNWSAVRSVDGDSLVACLDRRAIHFYTVLQNESLSSDSEADTYQLVHRGGNDFSSWTMNCEKCCALETTPSEGLLFVATCHKLIVGRIEKKGTQLLEKSERSDHSFVAGEETIELKVLLVFAHNLKQRPVFISHQWEPATNDKEDEHHFVLFGSHLPMSYGVANFTRSGSSTPVYAARHYAYHPPTFHDTYRVAQTRGCCLSAYEPLKKRFYACQSGAVLIRGVTRDDEEDPRMHILLQTSAGDVLQQRLSYNFERAEEKIDRASVEQQKQTMAQILQHWHDTLVKQAGKIPYSATSFRTMQKFRDIFNCPLGGNDLKEVLFLPPKIKRIRKKVSRTADSNSDCDGEESQDESRDDEGQLSTTQDDTSDLSVIMRRYVKERRQRYGNKPPIPWKQTTEELQQYRDALAPSMLAVWGIANSAAPGHSTNAGRIPTQLPPLVDINERVGNWVNDMSSERRELETVLEEDDTIVDLNSVSMDAMPRTDEYNSEDLLTQPWTMSPTFTAAPLSQQLEQTKKTNVRPPRRPYSQGF</sequence>
<dbReference type="AlphaFoldDB" id="A0A182RXJ1"/>
<feature type="region of interest" description="Disordered" evidence="1">
    <location>
        <begin position="1"/>
        <end position="51"/>
    </location>
</feature>
<dbReference type="VEuPathDB" id="VectorBase:AFUN2_011862"/>
<feature type="compositionally biased region" description="Low complexity" evidence="1">
    <location>
        <begin position="1"/>
        <end position="13"/>
    </location>
</feature>
<dbReference type="EnsemblMetazoa" id="AFUN011009-RA">
    <property type="protein sequence ID" value="AFUN011009-PA"/>
    <property type="gene ID" value="AFUN011009"/>
</dbReference>
<proteinExistence type="predicted"/>
<organism evidence="2">
    <name type="scientific">Anopheles funestus</name>
    <name type="common">African malaria mosquito</name>
    <dbReference type="NCBI Taxonomy" id="62324"/>
    <lineage>
        <taxon>Eukaryota</taxon>
        <taxon>Metazoa</taxon>
        <taxon>Ecdysozoa</taxon>
        <taxon>Arthropoda</taxon>
        <taxon>Hexapoda</taxon>
        <taxon>Insecta</taxon>
        <taxon>Pterygota</taxon>
        <taxon>Neoptera</taxon>
        <taxon>Endopterygota</taxon>
        <taxon>Diptera</taxon>
        <taxon>Nematocera</taxon>
        <taxon>Culicoidea</taxon>
        <taxon>Culicidae</taxon>
        <taxon>Anophelinae</taxon>
        <taxon>Anopheles</taxon>
    </lineage>
</organism>
<reference evidence="2" key="1">
    <citation type="submission" date="2020-05" db="UniProtKB">
        <authorList>
            <consortium name="EnsemblMetazoa"/>
        </authorList>
    </citation>
    <scope>IDENTIFICATION</scope>
    <source>
        <strain evidence="2">FUMOZ</strain>
    </source>
</reference>